<dbReference type="InterPro" id="IPR019391">
    <property type="entry name" value="Storkhead-box_WHD"/>
</dbReference>
<feature type="domain" description="Winged helix Storkhead-box1" evidence="1">
    <location>
        <begin position="100"/>
        <end position="178"/>
    </location>
</feature>
<sequence>MAPDAQQPGPCIAITFLGPQPKNGRRVFESFLEANKSCFWNRDLVAAMDSMIYMGFMRPGTLFVSAPASRLDTIRSAWARRVLKPALGYQIQSLGDLGAIQTIQQTQFVPLGDVLCDAIAHLNRNGQAATLVTIRDHISQNCAQVASPTLEMLRQTTASLATTGLVYQMGEHFFVSVPAQLLADQENQSPQRQAAVAQKVEPKQTKTQDRRGFGILAKLFRRAENKREEQKPQPAAFSVPPVPQAWTCGTRMIPEPCPAMPKTVMPAQPPSNVW</sequence>
<accession>A0AA36CX44</accession>
<keyword evidence="3" id="KW-1185">Reference proteome</keyword>
<comment type="caution">
    <text evidence="2">The sequence shown here is derived from an EMBL/GenBank/DDBJ whole genome shotgun (WGS) entry which is preliminary data.</text>
</comment>
<dbReference type="GO" id="GO:0000977">
    <property type="term" value="F:RNA polymerase II transcription regulatory region sequence-specific DNA binding"/>
    <property type="evidence" value="ECO:0007669"/>
    <property type="project" value="TreeGrafter"/>
</dbReference>
<dbReference type="Proteomes" id="UP001177023">
    <property type="component" value="Unassembled WGS sequence"/>
</dbReference>
<dbReference type="GO" id="GO:0005634">
    <property type="term" value="C:nucleus"/>
    <property type="evidence" value="ECO:0007669"/>
    <property type="project" value="TreeGrafter"/>
</dbReference>
<dbReference type="PANTHER" id="PTHR22437:SF0">
    <property type="entry name" value="FI21431P1"/>
    <property type="match status" value="1"/>
</dbReference>
<dbReference type="Pfam" id="PF10264">
    <property type="entry name" value="WHD_Storkhead"/>
    <property type="match status" value="1"/>
</dbReference>
<evidence type="ECO:0000313" key="3">
    <source>
        <dbReference type="Proteomes" id="UP001177023"/>
    </source>
</evidence>
<dbReference type="EMBL" id="CATQJA010002647">
    <property type="protein sequence ID" value="CAJ0576956.1"/>
    <property type="molecule type" value="Genomic_DNA"/>
</dbReference>
<dbReference type="AlphaFoldDB" id="A0AA36CX44"/>
<name>A0AA36CX44_9BILA</name>
<dbReference type="GO" id="GO:0005737">
    <property type="term" value="C:cytoplasm"/>
    <property type="evidence" value="ECO:0007669"/>
    <property type="project" value="TreeGrafter"/>
</dbReference>
<reference evidence="2" key="1">
    <citation type="submission" date="2023-06" db="EMBL/GenBank/DDBJ databases">
        <authorList>
            <person name="Delattre M."/>
        </authorList>
    </citation>
    <scope>NUCLEOTIDE SEQUENCE</scope>
    <source>
        <strain evidence="2">AF72</strain>
    </source>
</reference>
<proteinExistence type="predicted"/>
<dbReference type="GO" id="GO:0006357">
    <property type="term" value="P:regulation of transcription by RNA polymerase II"/>
    <property type="evidence" value="ECO:0007669"/>
    <property type="project" value="InterPro"/>
</dbReference>
<evidence type="ECO:0000259" key="1">
    <source>
        <dbReference type="Pfam" id="PF10264"/>
    </source>
</evidence>
<dbReference type="InterPro" id="IPR040126">
    <property type="entry name" value="STOX1/2"/>
</dbReference>
<dbReference type="PANTHER" id="PTHR22437">
    <property type="entry name" value="WINGED HELIX DOMAIN-CONTAINING PROTEIN"/>
    <property type="match status" value="1"/>
</dbReference>
<gene>
    <name evidence="2" type="ORF">MSPICULIGERA_LOCUS15237</name>
</gene>
<evidence type="ECO:0000313" key="2">
    <source>
        <dbReference type="EMBL" id="CAJ0576956.1"/>
    </source>
</evidence>
<organism evidence="2 3">
    <name type="scientific">Mesorhabditis spiculigera</name>
    <dbReference type="NCBI Taxonomy" id="96644"/>
    <lineage>
        <taxon>Eukaryota</taxon>
        <taxon>Metazoa</taxon>
        <taxon>Ecdysozoa</taxon>
        <taxon>Nematoda</taxon>
        <taxon>Chromadorea</taxon>
        <taxon>Rhabditida</taxon>
        <taxon>Rhabditina</taxon>
        <taxon>Rhabditomorpha</taxon>
        <taxon>Rhabditoidea</taxon>
        <taxon>Rhabditidae</taxon>
        <taxon>Mesorhabditinae</taxon>
        <taxon>Mesorhabditis</taxon>
    </lineage>
</organism>
<feature type="non-terminal residue" evidence="2">
    <location>
        <position position="274"/>
    </location>
</feature>
<protein>
    <recommendedName>
        <fullName evidence="1">Winged helix Storkhead-box1 domain-containing protein</fullName>
    </recommendedName>
</protein>